<evidence type="ECO:0000313" key="3">
    <source>
        <dbReference type="Proteomes" id="UP000005215"/>
    </source>
</evidence>
<evidence type="ECO:0000313" key="2">
    <source>
        <dbReference type="Ensembl" id="ENSSTOP00000027185.1"/>
    </source>
</evidence>
<name>A0A287D109_ICTTR</name>
<dbReference type="Ensembl" id="ENSSTOT00000041102.1">
    <property type="protein sequence ID" value="ENSSTOP00000027185.1"/>
    <property type="gene ID" value="ENSSTOG00000023596.2"/>
</dbReference>
<reference evidence="2" key="2">
    <citation type="submission" date="2025-08" db="UniProtKB">
        <authorList>
            <consortium name="Ensembl"/>
        </authorList>
    </citation>
    <scope>IDENTIFICATION</scope>
</reference>
<reference evidence="3" key="1">
    <citation type="submission" date="2011-11" db="EMBL/GenBank/DDBJ databases">
        <title>The Draft Genome of Spermophilus tridecemlineatus.</title>
        <authorList>
            <consortium name="The Broad Institute Genome Assembly &amp; Analysis Group"/>
            <consortium name="Computational R&amp;D Group"/>
            <consortium name="and Sequencing Platform"/>
            <person name="Di Palma F."/>
            <person name="Alfoldi J."/>
            <person name="Johnson J."/>
            <person name="Berlin A."/>
            <person name="Gnerre S."/>
            <person name="Jaffe D."/>
            <person name="MacCallum I."/>
            <person name="Young S."/>
            <person name="Walker B.J."/>
            <person name="Lindblad-Toh K."/>
        </authorList>
    </citation>
    <scope>NUCLEOTIDE SEQUENCE [LARGE SCALE GENOMIC DNA]</scope>
</reference>
<dbReference type="GeneTree" id="ENSGT00390000006176"/>
<dbReference type="EMBL" id="AGTP01017319">
    <property type="status" value="NOT_ANNOTATED_CDS"/>
    <property type="molecule type" value="Genomic_DNA"/>
</dbReference>
<dbReference type="EMBL" id="AGTP01017316">
    <property type="status" value="NOT_ANNOTATED_CDS"/>
    <property type="molecule type" value="Genomic_DNA"/>
</dbReference>
<dbReference type="EMBL" id="AGTP01017318">
    <property type="status" value="NOT_ANNOTATED_CDS"/>
    <property type="molecule type" value="Genomic_DNA"/>
</dbReference>
<organism evidence="2 3">
    <name type="scientific">Ictidomys tridecemlineatus</name>
    <name type="common">Thirteen-lined ground squirrel</name>
    <name type="synonym">Spermophilus tridecemlineatus</name>
    <dbReference type="NCBI Taxonomy" id="43179"/>
    <lineage>
        <taxon>Eukaryota</taxon>
        <taxon>Metazoa</taxon>
        <taxon>Chordata</taxon>
        <taxon>Craniata</taxon>
        <taxon>Vertebrata</taxon>
        <taxon>Euteleostomi</taxon>
        <taxon>Mammalia</taxon>
        <taxon>Eutheria</taxon>
        <taxon>Euarchontoglires</taxon>
        <taxon>Glires</taxon>
        <taxon>Rodentia</taxon>
        <taxon>Sciuromorpha</taxon>
        <taxon>Sciuridae</taxon>
        <taxon>Xerinae</taxon>
        <taxon>Marmotini</taxon>
        <taxon>Ictidomys</taxon>
    </lineage>
</organism>
<feature type="region of interest" description="Disordered" evidence="1">
    <location>
        <begin position="1"/>
        <end position="27"/>
    </location>
</feature>
<accession>A0A287D109</accession>
<dbReference type="EMBL" id="AGTP01017317">
    <property type="status" value="NOT_ANNOTATED_CDS"/>
    <property type="molecule type" value="Genomic_DNA"/>
</dbReference>
<sequence>MPGAGLQGAAGGIGSHGAGNRDCSPPAVSLRRRRLGSCENFTSSFSFIRLSLGSAGERGEAEGCPPSREAETTHQSPQEMGVRATSPDGPHEDPHSLPQPFCLTAARGLAELAQVSGRSSGLECGVLSSLDMDTGCSSSLDPSLAGGGGDEGSGSGDIHGWDALLRRWEPVLQDSLLSTQRQLEVTSLRVKLQKLQEAAIEDDDFDKGEFSFVHGLTLSS</sequence>
<dbReference type="InterPro" id="IPR026081">
    <property type="entry name" value="DISC1"/>
</dbReference>
<proteinExistence type="predicted"/>
<protein>
    <submittedName>
        <fullName evidence="2">DISC1 scaffold protein</fullName>
    </submittedName>
</protein>
<dbReference type="EMBL" id="AGTP01017313">
    <property type="status" value="NOT_ANNOTATED_CDS"/>
    <property type="molecule type" value="Genomic_DNA"/>
</dbReference>
<evidence type="ECO:0000256" key="1">
    <source>
        <dbReference type="SAM" id="MobiDB-lite"/>
    </source>
</evidence>
<dbReference type="EMBL" id="AGTP01017315">
    <property type="status" value="NOT_ANNOTATED_CDS"/>
    <property type="molecule type" value="Genomic_DNA"/>
</dbReference>
<gene>
    <name evidence="2" type="primary">DISC1</name>
</gene>
<dbReference type="GO" id="GO:0045111">
    <property type="term" value="C:intermediate filament cytoskeleton"/>
    <property type="evidence" value="ECO:0007669"/>
    <property type="project" value="TreeGrafter"/>
</dbReference>
<dbReference type="EMBL" id="AGTP01017314">
    <property type="status" value="NOT_ANNOTATED_CDS"/>
    <property type="molecule type" value="Genomic_DNA"/>
</dbReference>
<feature type="region of interest" description="Disordered" evidence="1">
    <location>
        <begin position="56"/>
        <end position="95"/>
    </location>
</feature>
<dbReference type="EMBL" id="AGTP01017312">
    <property type="status" value="NOT_ANNOTATED_CDS"/>
    <property type="molecule type" value="Genomic_DNA"/>
</dbReference>
<dbReference type="PANTHER" id="PTHR14332:SF3">
    <property type="entry name" value="DISRUPTED IN SCHIZOPHRENIA 1 PROTEIN"/>
    <property type="match status" value="1"/>
</dbReference>
<dbReference type="GO" id="GO:0005815">
    <property type="term" value="C:microtubule organizing center"/>
    <property type="evidence" value="ECO:0007669"/>
    <property type="project" value="TreeGrafter"/>
</dbReference>
<keyword evidence="3" id="KW-1185">Reference proteome</keyword>
<feature type="compositionally biased region" description="Gly residues" evidence="1">
    <location>
        <begin position="1"/>
        <end position="17"/>
    </location>
</feature>
<dbReference type="EMBL" id="AGTP01017311">
    <property type="status" value="NOT_ANNOTATED_CDS"/>
    <property type="molecule type" value="Genomic_DNA"/>
</dbReference>
<dbReference type="PANTHER" id="PTHR14332">
    <property type="entry name" value="DISRUPTED IN SCHIZOPHRENIA 1 PROTEIN"/>
    <property type="match status" value="1"/>
</dbReference>
<dbReference type="GO" id="GO:0001764">
    <property type="term" value="P:neuron migration"/>
    <property type="evidence" value="ECO:0007669"/>
    <property type="project" value="TreeGrafter"/>
</dbReference>
<reference evidence="2" key="3">
    <citation type="submission" date="2025-09" db="UniProtKB">
        <authorList>
            <consortium name="Ensembl"/>
        </authorList>
    </citation>
    <scope>IDENTIFICATION</scope>
</reference>
<dbReference type="GO" id="GO:0005874">
    <property type="term" value="C:microtubule"/>
    <property type="evidence" value="ECO:0007669"/>
    <property type="project" value="TreeGrafter"/>
</dbReference>
<dbReference type="GO" id="GO:0060271">
    <property type="term" value="P:cilium assembly"/>
    <property type="evidence" value="ECO:0007669"/>
    <property type="project" value="TreeGrafter"/>
</dbReference>
<dbReference type="AlphaFoldDB" id="A0A287D109"/>
<dbReference type="EMBL" id="AGTP01017310">
    <property type="status" value="NOT_ANNOTATED_CDS"/>
    <property type="molecule type" value="Genomic_DNA"/>
</dbReference>
<dbReference type="Proteomes" id="UP000005215">
    <property type="component" value="Unassembled WGS sequence"/>
</dbReference>